<dbReference type="SMART" id="SM00822">
    <property type="entry name" value="PKS_KR"/>
    <property type="match status" value="1"/>
</dbReference>
<dbReference type="AlphaFoldDB" id="A0A6C0P8W0"/>
<feature type="domain" description="Ketoreductase" evidence="4">
    <location>
        <begin position="7"/>
        <end position="182"/>
    </location>
</feature>
<dbReference type="InterPro" id="IPR057326">
    <property type="entry name" value="KR_dom"/>
</dbReference>
<accession>A0A6C0P8W0</accession>
<protein>
    <submittedName>
        <fullName evidence="5">SDR family oxidoreductase</fullName>
    </submittedName>
</protein>
<evidence type="ECO:0000313" key="6">
    <source>
        <dbReference type="EMBL" id="QHW35591.1"/>
    </source>
</evidence>
<proteinExistence type="inferred from homology"/>
<keyword evidence="2" id="KW-0560">Oxidoreductase</keyword>
<dbReference type="KEGG" id="prz:GZH47_31245"/>
<dbReference type="GO" id="GO:0016491">
    <property type="term" value="F:oxidoreductase activity"/>
    <property type="evidence" value="ECO:0007669"/>
    <property type="project" value="UniProtKB-KW"/>
</dbReference>
<dbReference type="PRINTS" id="PR00080">
    <property type="entry name" value="SDRFAMILY"/>
</dbReference>
<dbReference type="EMBL" id="CP048286">
    <property type="protein sequence ID" value="QHW34831.1"/>
    <property type="molecule type" value="Genomic_DNA"/>
</dbReference>
<dbReference type="PANTHER" id="PTHR43976:SF16">
    <property type="entry name" value="SHORT-CHAIN DEHYDROGENASE_REDUCTASE FAMILY PROTEIN"/>
    <property type="match status" value="1"/>
</dbReference>
<gene>
    <name evidence="5" type="ORF">GZH47_31245</name>
    <name evidence="6" type="ORF">GZH47_32425</name>
</gene>
<sequence length="279" mass="30865">MVNTSEQVWMITGANKGIGAAIAKEALAQGFKVVAAARNTEGMEAALGTSPNLIITKLDITNEEQVHASVQAAQEKFGCIDVLVNNAGYGQLGYFEEITEEQLRQQMETNVFGTMRLTRTVLPVMRKQGSGTVMVFSSMMGLMSIPGGAVYSASKFALEGWAEGLKAELQHFGIKVMLVEPGPFRTDFTNKQTSAKFSELQIDDYSAQRDSMHDFYFAGEQFGDPDKLAKALMRVADDTNPPFRWLAGKGMVDAVIQHYQQRLTEYESWREVSDNTNFD</sequence>
<evidence type="ECO:0000256" key="1">
    <source>
        <dbReference type="ARBA" id="ARBA00006484"/>
    </source>
</evidence>
<comment type="similarity">
    <text evidence="1 3">Belongs to the short-chain dehydrogenases/reductases (SDR) family.</text>
</comment>
<dbReference type="Gene3D" id="3.40.50.720">
    <property type="entry name" value="NAD(P)-binding Rossmann-like Domain"/>
    <property type="match status" value="1"/>
</dbReference>
<dbReference type="Proteomes" id="UP000479114">
    <property type="component" value="Plasmid unnamed1"/>
</dbReference>
<dbReference type="InterPro" id="IPR051911">
    <property type="entry name" value="SDR_oxidoreductase"/>
</dbReference>
<evidence type="ECO:0000259" key="4">
    <source>
        <dbReference type="SMART" id="SM00822"/>
    </source>
</evidence>
<geneLocation type="plasmid" evidence="6 7">
    <name>unnamed1</name>
</geneLocation>
<evidence type="ECO:0000256" key="2">
    <source>
        <dbReference type="ARBA" id="ARBA00023002"/>
    </source>
</evidence>
<dbReference type="Proteomes" id="UP000479114">
    <property type="component" value="Chromosome"/>
</dbReference>
<dbReference type="SUPFAM" id="SSF51735">
    <property type="entry name" value="NAD(P)-binding Rossmann-fold domains"/>
    <property type="match status" value="1"/>
</dbReference>
<dbReference type="InterPro" id="IPR002347">
    <property type="entry name" value="SDR_fam"/>
</dbReference>
<dbReference type="EMBL" id="CP048287">
    <property type="protein sequence ID" value="QHW35591.1"/>
    <property type="molecule type" value="Genomic_DNA"/>
</dbReference>
<dbReference type="RefSeq" id="WP_162644983.1">
    <property type="nucleotide sequence ID" value="NZ_CP048286.1"/>
</dbReference>
<organism evidence="5 7">
    <name type="scientific">Paenibacillus rhizovicinus</name>
    <dbReference type="NCBI Taxonomy" id="2704463"/>
    <lineage>
        <taxon>Bacteria</taxon>
        <taxon>Bacillati</taxon>
        <taxon>Bacillota</taxon>
        <taxon>Bacilli</taxon>
        <taxon>Bacillales</taxon>
        <taxon>Paenibacillaceae</taxon>
        <taxon>Paenibacillus</taxon>
    </lineage>
</organism>
<reference evidence="5 7" key="1">
    <citation type="submission" date="2020-02" db="EMBL/GenBank/DDBJ databases">
        <title>Paenibacillus sp. nov., isolated from rhizosphere soil of tomato.</title>
        <authorList>
            <person name="Weon H.-Y."/>
            <person name="Lee S.A."/>
        </authorList>
    </citation>
    <scope>NUCLEOTIDE SEQUENCE [LARGE SCALE GENOMIC DNA]</scope>
    <source>
        <strain evidence="5 7">14171R-81</strain>
        <plasmid evidence="6 7">unnamed1</plasmid>
    </source>
</reference>
<keyword evidence="6" id="KW-0614">Plasmid</keyword>
<dbReference type="KEGG" id="prz:GZH47_32425"/>
<evidence type="ECO:0000256" key="3">
    <source>
        <dbReference type="RuleBase" id="RU000363"/>
    </source>
</evidence>
<evidence type="ECO:0000313" key="5">
    <source>
        <dbReference type="EMBL" id="QHW34831.1"/>
    </source>
</evidence>
<evidence type="ECO:0000313" key="7">
    <source>
        <dbReference type="Proteomes" id="UP000479114"/>
    </source>
</evidence>
<dbReference type="PANTHER" id="PTHR43976">
    <property type="entry name" value="SHORT CHAIN DEHYDROGENASE"/>
    <property type="match status" value="1"/>
</dbReference>
<name>A0A6C0P8W0_9BACL</name>
<dbReference type="PRINTS" id="PR00081">
    <property type="entry name" value="GDHRDH"/>
</dbReference>
<keyword evidence="7" id="KW-1185">Reference proteome</keyword>
<dbReference type="CDD" id="cd05374">
    <property type="entry name" value="17beta-HSD-like_SDR_c"/>
    <property type="match status" value="1"/>
</dbReference>
<dbReference type="Pfam" id="PF00106">
    <property type="entry name" value="adh_short"/>
    <property type="match status" value="1"/>
</dbReference>
<dbReference type="InterPro" id="IPR036291">
    <property type="entry name" value="NAD(P)-bd_dom_sf"/>
</dbReference>